<accession>C8VZ62</accession>
<dbReference type="AlphaFoldDB" id="C8VZ62"/>
<protein>
    <submittedName>
        <fullName evidence="2">Uncharacterized protein</fullName>
    </submittedName>
</protein>
<keyword evidence="1" id="KW-0812">Transmembrane</keyword>
<dbReference type="RefSeq" id="WP_015757676.1">
    <property type="nucleotide sequence ID" value="NC_013216.1"/>
</dbReference>
<keyword evidence="1" id="KW-0472">Membrane</keyword>
<feature type="transmembrane region" description="Helical" evidence="1">
    <location>
        <begin position="6"/>
        <end position="29"/>
    </location>
</feature>
<dbReference type="EMBL" id="CP001720">
    <property type="protein sequence ID" value="ACV62972.1"/>
    <property type="molecule type" value="Genomic_DNA"/>
</dbReference>
<proteinExistence type="predicted"/>
<dbReference type="STRING" id="485916.Dtox_2145"/>
<evidence type="ECO:0000256" key="1">
    <source>
        <dbReference type="SAM" id="Phobius"/>
    </source>
</evidence>
<dbReference type="KEGG" id="dae:Dtox_2145"/>
<keyword evidence="3" id="KW-1185">Reference proteome</keyword>
<dbReference type="HOGENOM" id="CLU_3152005_0_0_9"/>
<evidence type="ECO:0000313" key="2">
    <source>
        <dbReference type="EMBL" id="ACV62972.1"/>
    </source>
</evidence>
<reference evidence="2 3" key="1">
    <citation type="journal article" date="2009" name="Stand. Genomic Sci.">
        <title>Complete genome sequence of Desulfotomaculum acetoxidans type strain (5575).</title>
        <authorList>
            <person name="Spring S."/>
            <person name="Lapidus A."/>
            <person name="Schroder M."/>
            <person name="Gleim D."/>
            <person name="Sims D."/>
            <person name="Meincke L."/>
            <person name="Glavina Del Rio T."/>
            <person name="Tice H."/>
            <person name="Copeland A."/>
            <person name="Cheng J.F."/>
            <person name="Lucas S."/>
            <person name="Chen F."/>
            <person name="Nolan M."/>
            <person name="Bruce D."/>
            <person name="Goodwin L."/>
            <person name="Pitluck S."/>
            <person name="Ivanova N."/>
            <person name="Mavromatis K."/>
            <person name="Mikhailova N."/>
            <person name="Pati A."/>
            <person name="Chen A."/>
            <person name="Palaniappan K."/>
            <person name="Land M."/>
            <person name="Hauser L."/>
            <person name="Chang Y.J."/>
            <person name="Jeffries C.D."/>
            <person name="Chain P."/>
            <person name="Saunders E."/>
            <person name="Brettin T."/>
            <person name="Detter J.C."/>
            <person name="Goker M."/>
            <person name="Bristow J."/>
            <person name="Eisen J.A."/>
            <person name="Markowitz V."/>
            <person name="Hugenholtz P."/>
            <person name="Kyrpides N.C."/>
            <person name="Klenk H.P."/>
            <person name="Han C."/>
        </authorList>
    </citation>
    <scope>NUCLEOTIDE SEQUENCE [LARGE SCALE GENOMIC DNA]</scope>
    <source>
        <strain evidence="3">ATCC 49208 / DSM 771 / VKM B-1644</strain>
    </source>
</reference>
<name>C8VZ62_DESAS</name>
<sequence length="48" mass="5646">MLFENFGLSLVFGIFTTVATLACMYKLTVMWQPYEERKRVVVEDHGHH</sequence>
<organism evidence="2 3">
    <name type="scientific">Desulfofarcimen acetoxidans (strain ATCC 49208 / DSM 771 / KCTC 5769 / VKM B-1644 / 5575)</name>
    <name type="common">Desulfotomaculum acetoxidans</name>
    <dbReference type="NCBI Taxonomy" id="485916"/>
    <lineage>
        <taxon>Bacteria</taxon>
        <taxon>Bacillati</taxon>
        <taxon>Bacillota</taxon>
        <taxon>Clostridia</taxon>
        <taxon>Eubacteriales</taxon>
        <taxon>Peptococcaceae</taxon>
        <taxon>Desulfofarcimen</taxon>
    </lineage>
</organism>
<gene>
    <name evidence="2" type="ordered locus">Dtox_2145</name>
</gene>
<evidence type="ECO:0000313" key="3">
    <source>
        <dbReference type="Proteomes" id="UP000002217"/>
    </source>
</evidence>
<keyword evidence="1" id="KW-1133">Transmembrane helix</keyword>
<dbReference type="Proteomes" id="UP000002217">
    <property type="component" value="Chromosome"/>
</dbReference>